<dbReference type="InterPro" id="IPR046848">
    <property type="entry name" value="E_motif"/>
</dbReference>
<accession>W9T2Q9</accession>
<name>W9T2Q9_9ROSA</name>
<gene>
    <name evidence="3" type="ORF">L484_001394</name>
</gene>
<proteinExistence type="predicted"/>
<dbReference type="KEGG" id="mnt:21384997"/>
<reference evidence="4" key="1">
    <citation type="submission" date="2013-01" db="EMBL/GenBank/DDBJ databases">
        <title>Draft Genome Sequence of a Mulberry Tree, Morus notabilis C.K. Schneid.</title>
        <authorList>
            <person name="He N."/>
            <person name="Zhao S."/>
        </authorList>
    </citation>
    <scope>NUCLEOTIDE SEQUENCE</scope>
</reference>
<protein>
    <recommendedName>
        <fullName evidence="5">Pentatricopeptide repeat-containing protein</fullName>
    </recommendedName>
</protein>
<dbReference type="PANTHER" id="PTHR47926:SF521">
    <property type="entry name" value="PENTATRICOPEPTIDE REPEAT-CONTAINING PROTEIN"/>
    <property type="match status" value="1"/>
</dbReference>
<dbReference type="GO" id="GO:0009451">
    <property type="term" value="P:RNA modification"/>
    <property type="evidence" value="ECO:0007669"/>
    <property type="project" value="InterPro"/>
</dbReference>
<feature type="repeat" description="PPR" evidence="2">
    <location>
        <begin position="73"/>
        <end position="109"/>
    </location>
</feature>
<dbReference type="PROSITE" id="PS51375">
    <property type="entry name" value="PPR"/>
    <property type="match status" value="5"/>
</dbReference>
<feature type="repeat" description="PPR" evidence="2">
    <location>
        <begin position="377"/>
        <end position="411"/>
    </location>
</feature>
<keyword evidence="4" id="KW-1185">Reference proteome</keyword>
<evidence type="ECO:0000313" key="3">
    <source>
        <dbReference type="EMBL" id="EXC54206.1"/>
    </source>
</evidence>
<dbReference type="FunFam" id="1.25.40.10:FF:000158">
    <property type="entry name" value="pentatricopeptide repeat-containing protein At2g33680"/>
    <property type="match status" value="1"/>
</dbReference>
<evidence type="ECO:0000256" key="1">
    <source>
        <dbReference type="ARBA" id="ARBA00022737"/>
    </source>
</evidence>
<feature type="repeat" description="PPR" evidence="2">
    <location>
        <begin position="478"/>
        <end position="512"/>
    </location>
</feature>
<dbReference type="PANTHER" id="PTHR47926">
    <property type="entry name" value="PENTATRICOPEPTIDE REPEAT-CONTAINING PROTEIN"/>
    <property type="match status" value="1"/>
</dbReference>
<organism evidence="3 4">
    <name type="scientific">Morus notabilis</name>
    <dbReference type="NCBI Taxonomy" id="981085"/>
    <lineage>
        <taxon>Eukaryota</taxon>
        <taxon>Viridiplantae</taxon>
        <taxon>Streptophyta</taxon>
        <taxon>Embryophyta</taxon>
        <taxon>Tracheophyta</taxon>
        <taxon>Spermatophyta</taxon>
        <taxon>Magnoliopsida</taxon>
        <taxon>eudicotyledons</taxon>
        <taxon>Gunneridae</taxon>
        <taxon>Pentapetalae</taxon>
        <taxon>rosids</taxon>
        <taxon>fabids</taxon>
        <taxon>Rosales</taxon>
        <taxon>Moraceae</taxon>
        <taxon>Moreae</taxon>
        <taxon>Morus</taxon>
    </lineage>
</organism>
<dbReference type="OrthoDB" id="1879995at2759"/>
<dbReference type="EMBL" id="KE625710">
    <property type="protein sequence ID" value="EXC54206.1"/>
    <property type="molecule type" value="Genomic_DNA"/>
</dbReference>
<dbReference type="Gene3D" id="1.25.40.10">
    <property type="entry name" value="Tetratricopeptide repeat domain"/>
    <property type="match status" value="5"/>
</dbReference>
<dbReference type="FunFam" id="1.25.40.10:FF:000031">
    <property type="entry name" value="Pentatricopeptide repeat-containing protein mitochondrial"/>
    <property type="match status" value="1"/>
</dbReference>
<dbReference type="Pfam" id="PF20431">
    <property type="entry name" value="E_motif"/>
    <property type="match status" value="1"/>
</dbReference>
<dbReference type="AlphaFoldDB" id="W9T2Q9"/>
<dbReference type="Proteomes" id="UP000030645">
    <property type="component" value="Unassembled WGS sequence"/>
</dbReference>
<dbReference type="Pfam" id="PF01535">
    <property type="entry name" value="PPR"/>
    <property type="match status" value="5"/>
</dbReference>
<dbReference type="Pfam" id="PF13041">
    <property type="entry name" value="PPR_2"/>
    <property type="match status" value="3"/>
</dbReference>
<dbReference type="eggNOG" id="KOG4197">
    <property type="taxonomic scope" value="Eukaryota"/>
</dbReference>
<dbReference type="GO" id="GO:0003723">
    <property type="term" value="F:RNA binding"/>
    <property type="evidence" value="ECO:0007669"/>
    <property type="project" value="InterPro"/>
</dbReference>
<evidence type="ECO:0000313" key="4">
    <source>
        <dbReference type="Proteomes" id="UP000030645"/>
    </source>
</evidence>
<keyword evidence="1" id="KW-0677">Repeat</keyword>
<evidence type="ECO:0008006" key="5">
    <source>
        <dbReference type="Google" id="ProtNLM"/>
    </source>
</evidence>
<sequence>MPSVTAKSRRFFTQLLESTKQKNLRKGQAVHAQIVQSSRSPCVYLANSLVNLYANCGDLTKAELAFDSSERKDVVSWNCLINAFSQNAPSCSSPVRKLLKRMREENTMPDAYTFAAVFAAVDDDVVFCRQAHALAIKTDCFKDVFVGSSLVSLYCKLSLLSDARTLFDEMPERNSVSWATMISGYGKARMEREALGVFRAMRREEKGCDNEFCFTGVLSALRVPEVLDCGKQIHCLAVKKGLLCFVAVGNALVTMYGKCGSLDDALKMFLILDDKNSITWSAMVNGFAQSGDCEKALRLFCTMHVCGVTPSEFTFVGVINSCGNIGAIEVGRQLHGYSYKLGFESQMYVMTALVDMYAKCGGIGDARKGFDYLKHPDLVSWTSIIGGYVMNGENEEALSLYCRMQMKGIVPNELTMASVLKACANLAALEQGKQIHARAIKYGFSLEIPIGSALSTMYAKCGSLEDGDLVFRRMPTRDVISWNAMISGLSHNGLGNEAFQLFEEMLLEGTKPDAITFLNVLSACSHFGLVDRGRSYFDMMIHDFGIALKVEHYACMVDVLSRAGKLREAKEFIESATIDHGMCLWRILLSACRNHREYKLGAYAGEKLMELGSRESSAYVLLSSIYTALGRKKDVERVRRMMKLRGVSKEPGCSWIELKSGVHVFVVGDELHPQIGDIRLEIRRLSKHMKGEGYLPTSEFAPTNSSTLLHDKCPIGAMH</sequence>
<feature type="repeat" description="PPR" evidence="2">
    <location>
        <begin position="276"/>
        <end position="310"/>
    </location>
</feature>
<dbReference type="InterPro" id="IPR002885">
    <property type="entry name" value="PPR_rpt"/>
</dbReference>
<evidence type="ECO:0000256" key="2">
    <source>
        <dbReference type="PROSITE-ProRule" id="PRU00708"/>
    </source>
</evidence>
<dbReference type="GO" id="GO:0099402">
    <property type="term" value="P:plant organ development"/>
    <property type="evidence" value="ECO:0007669"/>
    <property type="project" value="UniProtKB-ARBA"/>
</dbReference>
<dbReference type="InterPro" id="IPR011990">
    <property type="entry name" value="TPR-like_helical_dom_sf"/>
</dbReference>
<dbReference type="FunFam" id="1.25.40.10:FF:000687">
    <property type="entry name" value="Pentatricopeptide repeat-containing protein At4g33170"/>
    <property type="match status" value="1"/>
</dbReference>
<dbReference type="InterPro" id="IPR046960">
    <property type="entry name" value="PPR_At4g14850-like_plant"/>
</dbReference>
<feature type="repeat" description="PPR" evidence="2">
    <location>
        <begin position="174"/>
        <end position="204"/>
    </location>
</feature>
<dbReference type="NCBIfam" id="TIGR00756">
    <property type="entry name" value="PPR"/>
    <property type="match status" value="4"/>
</dbReference>